<keyword evidence="2" id="KW-1185">Reference proteome</keyword>
<proteinExistence type="predicted"/>
<protein>
    <submittedName>
        <fullName evidence="1">Uncharacterized protein</fullName>
    </submittedName>
</protein>
<dbReference type="EMBL" id="JACHHE010000002">
    <property type="protein sequence ID" value="MBB5179364.1"/>
    <property type="molecule type" value="Genomic_DNA"/>
</dbReference>
<accession>A0A7W8FRC2</accession>
<name>A0A7W8FRC2_9BACL</name>
<comment type="caution">
    <text evidence="1">The sequence shown here is derived from an EMBL/GenBank/DDBJ whole genome shotgun (WGS) entry which is preliminary data.</text>
</comment>
<dbReference type="Proteomes" id="UP000525923">
    <property type="component" value="Unassembled WGS sequence"/>
</dbReference>
<dbReference type="AlphaFoldDB" id="A0A7W8FRC2"/>
<reference evidence="1 2" key="1">
    <citation type="submission" date="2020-08" db="EMBL/GenBank/DDBJ databases">
        <title>Genomic Encyclopedia of Type Strains, Phase IV (KMG-IV): sequencing the most valuable type-strain genomes for metagenomic binning, comparative biology and taxonomic classification.</title>
        <authorList>
            <person name="Goeker M."/>
        </authorList>
    </citation>
    <scope>NUCLEOTIDE SEQUENCE [LARGE SCALE GENOMIC DNA]</scope>
    <source>
        <strain evidence="1 2">DSM 15895</strain>
    </source>
</reference>
<organism evidence="1 2">
    <name type="scientific">Planococcus koreensis</name>
    <dbReference type="NCBI Taxonomy" id="112331"/>
    <lineage>
        <taxon>Bacteria</taxon>
        <taxon>Bacillati</taxon>
        <taxon>Bacillota</taxon>
        <taxon>Bacilli</taxon>
        <taxon>Bacillales</taxon>
        <taxon>Caryophanaceae</taxon>
        <taxon>Planococcus</taxon>
    </lineage>
</organism>
<evidence type="ECO:0000313" key="1">
    <source>
        <dbReference type="EMBL" id="MBB5179364.1"/>
    </source>
</evidence>
<sequence length="54" mass="6332">MSEQRHSLCFIGDSKFIFEGEVEQKRLKLLIELFKNSLTLIFITNTLKTVSEQK</sequence>
<gene>
    <name evidence="1" type="ORF">HNQ44_000788</name>
</gene>
<evidence type="ECO:0000313" key="2">
    <source>
        <dbReference type="Proteomes" id="UP000525923"/>
    </source>
</evidence>